<dbReference type="SUPFAM" id="SSF52799">
    <property type="entry name" value="(Phosphotyrosine protein) phosphatases II"/>
    <property type="match status" value="1"/>
</dbReference>
<dbReference type="GO" id="GO:0016314">
    <property type="term" value="F:phosphatidylinositol-3,4,5-trisphosphate 3-phosphatase activity"/>
    <property type="evidence" value="ECO:0007669"/>
    <property type="project" value="UniProtKB-EC"/>
</dbReference>
<accession>A0A8H6HIY4</accession>
<feature type="domain" description="Tyrosine specific protein phosphatases" evidence="4">
    <location>
        <begin position="102"/>
        <end position="144"/>
    </location>
</feature>
<feature type="compositionally biased region" description="Basic and acidic residues" evidence="3">
    <location>
        <begin position="423"/>
        <end position="441"/>
    </location>
</feature>
<dbReference type="InterPro" id="IPR016130">
    <property type="entry name" value="Tyr_Pase_AS"/>
</dbReference>
<name>A0A8H6HIY4_9AGAR</name>
<comment type="caution">
    <text evidence="6">The sequence shown here is derived from an EMBL/GenBank/DDBJ whole genome shotgun (WGS) entry which is preliminary data.</text>
</comment>
<dbReference type="GO" id="GO:0042995">
    <property type="term" value="C:cell projection"/>
    <property type="evidence" value="ECO:0007669"/>
    <property type="project" value="TreeGrafter"/>
</dbReference>
<keyword evidence="2" id="KW-0378">Hydrolase</keyword>
<feature type="region of interest" description="Disordered" evidence="3">
    <location>
        <begin position="217"/>
        <end position="239"/>
    </location>
</feature>
<reference evidence="6 7" key="1">
    <citation type="submission" date="2020-07" db="EMBL/GenBank/DDBJ databases">
        <title>Comparative genomics of pyrophilous fungi reveals a link between fire events and developmental genes.</title>
        <authorList>
            <consortium name="DOE Joint Genome Institute"/>
            <person name="Steindorff A.S."/>
            <person name="Carver A."/>
            <person name="Calhoun S."/>
            <person name="Stillman K."/>
            <person name="Liu H."/>
            <person name="Lipzen A."/>
            <person name="Pangilinan J."/>
            <person name="Labutti K."/>
            <person name="Bruns T.D."/>
            <person name="Grigoriev I.V."/>
        </authorList>
    </citation>
    <scope>NUCLEOTIDE SEQUENCE [LARGE SCALE GENOMIC DNA]</scope>
    <source>
        <strain evidence="6 7">CBS 144469</strain>
    </source>
</reference>
<evidence type="ECO:0000259" key="4">
    <source>
        <dbReference type="PROSITE" id="PS50056"/>
    </source>
</evidence>
<evidence type="ECO:0000256" key="2">
    <source>
        <dbReference type="ARBA" id="ARBA00022801"/>
    </source>
</evidence>
<dbReference type="GO" id="GO:0043491">
    <property type="term" value="P:phosphatidylinositol 3-kinase/protein kinase B signal transduction"/>
    <property type="evidence" value="ECO:0007669"/>
    <property type="project" value="TreeGrafter"/>
</dbReference>
<dbReference type="EMBL" id="JACGCI010000084">
    <property type="protein sequence ID" value="KAF6747202.1"/>
    <property type="molecule type" value="Genomic_DNA"/>
</dbReference>
<feature type="region of interest" description="Disordered" evidence="3">
    <location>
        <begin position="358"/>
        <end position="394"/>
    </location>
</feature>
<dbReference type="InterPro" id="IPR000387">
    <property type="entry name" value="Tyr_Pase_dom"/>
</dbReference>
<dbReference type="PANTHER" id="PTHR12305:SF81">
    <property type="entry name" value="PHOSPHATIDYLINOSITOL 3,4,5-TRISPHOSPHATE 3-PHOSPHATASE AND DUAL-SPECIFICITY PROTEIN PHOSPHATASE PTEN"/>
    <property type="match status" value="1"/>
</dbReference>
<feature type="region of interest" description="Disordered" evidence="3">
    <location>
        <begin position="495"/>
        <end position="577"/>
    </location>
</feature>
<dbReference type="PANTHER" id="PTHR12305">
    <property type="entry name" value="PHOSPHATASE WITH HOMOLOGY TO TENSIN"/>
    <property type="match status" value="1"/>
</dbReference>
<dbReference type="GO" id="GO:0005886">
    <property type="term" value="C:plasma membrane"/>
    <property type="evidence" value="ECO:0007669"/>
    <property type="project" value="TreeGrafter"/>
</dbReference>
<dbReference type="PROSITE" id="PS50056">
    <property type="entry name" value="TYR_PHOSPHATASE_2"/>
    <property type="match status" value="1"/>
</dbReference>
<dbReference type="GO" id="GO:0005829">
    <property type="term" value="C:cytosol"/>
    <property type="evidence" value="ECO:0007669"/>
    <property type="project" value="TreeGrafter"/>
</dbReference>
<evidence type="ECO:0000313" key="7">
    <source>
        <dbReference type="Proteomes" id="UP000521943"/>
    </source>
</evidence>
<feature type="region of interest" description="Disordered" evidence="3">
    <location>
        <begin position="423"/>
        <end position="444"/>
    </location>
</feature>
<dbReference type="GO" id="GO:0046856">
    <property type="term" value="P:phosphatidylinositol dephosphorylation"/>
    <property type="evidence" value="ECO:0007669"/>
    <property type="project" value="TreeGrafter"/>
</dbReference>
<dbReference type="Proteomes" id="UP000521943">
    <property type="component" value="Unassembled WGS sequence"/>
</dbReference>
<dbReference type="GO" id="GO:0048870">
    <property type="term" value="P:cell motility"/>
    <property type="evidence" value="ECO:0007669"/>
    <property type="project" value="TreeGrafter"/>
</dbReference>
<feature type="region of interest" description="Disordered" evidence="3">
    <location>
        <begin position="257"/>
        <end position="278"/>
    </location>
</feature>
<proteinExistence type="predicted"/>
<dbReference type="OrthoDB" id="5632at2759"/>
<keyword evidence="7" id="KW-1185">Reference proteome</keyword>
<dbReference type="PROSITE" id="PS00383">
    <property type="entry name" value="TYR_PHOSPHATASE_1"/>
    <property type="match status" value="1"/>
</dbReference>
<evidence type="ECO:0000259" key="5">
    <source>
        <dbReference type="PROSITE" id="PS51181"/>
    </source>
</evidence>
<evidence type="ECO:0000256" key="3">
    <source>
        <dbReference type="SAM" id="MobiDB-lite"/>
    </source>
</evidence>
<protein>
    <recommendedName>
        <fullName evidence="1">phosphatidylinositol-3,4,5-trisphosphate 3-phosphatase</fullName>
        <ecNumber evidence="1">3.1.3.67</ecNumber>
    </recommendedName>
</protein>
<evidence type="ECO:0000256" key="1">
    <source>
        <dbReference type="ARBA" id="ARBA00013015"/>
    </source>
</evidence>
<feature type="domain" description="Phosphatase tensin-type" evidence="5">
    <location>
        <begin position="16"/>
        <end position="296"/>
    </location>
</feature>
<dbReference type="Gene3D" id="3.90.190.10">
    <property type="entry name" value="Protein tyrosine phosphatase superfamily"/>
    <property type="match status" value="1"/>
</dbReference>
<evidence type="ECO:0000313" key="6">
    <source>
        <dbReference type="EMBL" id="KAF6747202.1"/>
    </source>
</evidence>
<organism evidence="6 7">
    <name type="scientific">Ephemerocybe angulata</name>
    <dbReference type="NCBI Taxonomy" id="980116"/>
    <lineage>
        <taxon>Eukaryota</taxon>
        <taxon>Fungi</taxon>
        <taxon>Dikarya</taxon>
        <taxon>Basidiomycota</taxon>
        <taxon>Agaricomycotina</taxon>
        <taxon>Agaricomycetes</taxon>
        <taxon>Agaricomycetidae</taxon>
        <taxon>Agaricales</taxon>
        <taxon>Agaricineae</taxon>
        <taxon>Psathyrellaceae</taxon>
        <taxon>Ephemerocybe</taxon>
    </lineage>
</organism>
<dbReference type="InterPro" id="IPR051281">
    <property type="entry name" value="Dual-spec_lipid-protein_phosph"/>
</dbReference>
<dbReference type="GO" id="GO:0004725">
    <property type="term" value="F:protein tyrosine phosphatase activity"/>
    <property type="evidence" value="ECO:0007669"/>
    <property type="project" value="TreeGrafter"/>
</dbReference>
<dbReference type="InterPro" id="IPR029023">
    <property type="entry name" value="Tensin_phosphatase"/>
</dbReference>
<dbReference type="AlphaFoldDB" id="A0A8H6HIY4"/>
<sequence length="760" mass="81360">MTSYIRRLVSGPKARFKDPELNLELDLVYITPQIIIMGYPADGFESLYRNKRADAKRFLDTRHGKNYWVFNLCPLRENGYEKSVFEGRVTRFPFPDHHAPPLAILPLVTREMHAWLDGSPDRVAVIHCKAGKGRSGTIACSYLLTLAASDSPAPPAGNEVELHFNKDGHKTAKSQTQTALDQIPENLDSGAPPPKHKDALSKRDGEDLAELLETSPLFPESTARPNIDPQATASNAAPVNKEKGFVDALKGVLDLHTAQRMKPPGEPKKKKKQKQGVSIPSQRRYLYYWALILNGEAPKDVFDIYAPPPPKPISTRAKPLVRITQIRVRMREPSGVKLGLVRAANVVLDKAVEYRKKSKGSPKVEVEGENEGESGATKTKTDGGDAEEEEDTRAFTGANKLWASIARYDDGLVDFLEGWEAKTRAQGKEGKEEAKEGKGEQGDWAEMDDELKALFDEHGKWDKEKMVRSFARFGLKAADEVQEYVLKLAADNRVHGHARKPSAPALKESGKDDALLQPSSASLGKKHGLHGEGGDTDSFYASSISSTGGAGGLSPIPESTVRPTTTDRGAVHTPTPVERLQAAENGAGGGLVVEACREVRVKLYVGQVFIGWTWFVPTFHMPQPPSAGNDTARASTLHLKRKELDFPLGLGTAIVSVDVDMEWVASSAALPSLTTASPPSAVTSGAFAGAATTAETPLGTVSGGVLGTSVDSDAKGQGGVGAAVVQAVNAMHGGGGEGTGGGVAEGGVREAVEVGQSKGV</sequence>
<dbReference type="GO" id="GO:0051896">
    <property type="term" value="P:regulation of phosphatidylinositol 3-kinase/protein kinase B signal transduction"/>
    <property type="evidence" value="ECO:0007669"/>
    <property type="project" value="TreeGrafter"/>
</dbReference>
<dbReference type="EC" id="3.1.3.67" evidence="1"/>
<gene>
    <name evidence="6" type="ORF">DFP72DRAFT_822137</name>
</gene>
<dbReference type="GO" id="GO:0005634">
    <property type="term" value="C:nucleus"/>
    <property type="evidence" value="ECO:0007669"/>
    <property type="project" value="TreeGrafter"/>
</dbReference>
<dbReference type="PROSITE" id="PS51181">
    <property type="entry name" value="PPASE_TENSIN"/>
    <property type="match status" value="1"/>
</dbReference>
<dbReference type="InterPro" id="IPR029021">
    <property type="entry name" value="Prot-tyrosine_phosphatase-like"/>
</dbReference>